<dbReference type="CDD" id="cd11524">
    <property type="entry name" value="SYLF"/>
    <property type="match status" value="1"/>
</dbReference>
<dbReference type="Proteomes" id="UP000594749">
    <property type="component" value="Chromosome"/>
</dbReference>
<dbReference type="Pfam" id="PF04366">
    <property type="entry name" value="Ysc84"/>
    <property type="match status" value="1"/>
</dbReference>
<keyword evidence="4" id="KW-1185">Reference proteome</keyword>
<dbReference type="InterPro" id="IPR007461">
    <property type="entry name" value="Ysc84_actin-binding"/>
</dbReference>
<evidence type="ECO:0000259" key="2">
    <source>
        <dbReference type="Pfam" id="PF04366"/>
    </source>
</evidence>
<dbReference type="InterPro" id="IPR051702">
    <property type="entry name" value="SH3_domain_YSC84-like"/>
</dbReference>
<dbReference type="OrthoDB" id="9782434at2"/>
<organism evidence="3 4">
    <name type="scientific">Campylobacter corcagiensis</name>
    <dbReference type="NCBI Taxonomy" id="1448857"/>
    <lineage>
        <taxon>Bacteria</taxon>
        <taxon>Pseudomonadati</taxon>
        <taxon>Campylobacterota</taxon>
        <taxon>Epsilonproteobacteria</taxon>
        <taxon>Campylobacterales</taxon>
        <taxon>Campylobacteraceae</taxon>
        <taxon>Campylobacter</taxon>
    </lineage>
</organism>
<dbReference type="AlphaFoldDB" id="A0A7M1LG22"/>
<proteinExistence type="predicted"/>
<dbReference type="GO" id="GO:0035091">
    <property type="term" value="F:phosphatidylinositol binding"/>
    <property type="evidence" value="ECO:0007669"/>
    <property type="project" value="TreeGrafter"/>
</dbReference>
<reference evidence="3 4" key="1">
    <citation type="submission" date="2020-10" db="EMBL/GenBank/DDBJ databases">
        <title>Campylobacter and Helicobacter PacBio genomes.</title>
        <authorList>
            <person name="Lane C."/>
        </authorList>
    </citation>
    <scope>NUCLEOTIDE SEQUENCE [LARGE SCALE GENOMIC DNA]</scope>
    <source>
        <strain evidence="3 4">2016D-0077</strain>
    </source>
</reference>
<keyword evidence="1" id="KW-0732">Signal</keyword>
<protein>
    <submittedName>
        <fullName evidence="3">Lipid-binding SYLF domain-containing protein</fullName>
    </submittedName>
</protein>
<dbReference type="EMBL" id="CP063078">
    <property type="protein sequence ID" value="QOQ87004.1"/>
    <property type="molecule type" value="Genomic_DNA"/>
</dbReference>
<accession>A0A7M1LG22</accession>
<feature type="signal peptide" evidence="1">
    <location>
        <begin position="1"/>
        <end position="17"/>
    </location>
</feature>
<feature type="chain" id="PRO_5029884747" evidence="1">
    <location>
        <begin position="18"/>
        <end position="243"/>
    </location>
</feature>
<feature type="domain" description="Ysc84 actin-binding" evidence="2">
    <location>
        <begin position="95"/>
        <end position="216"/>
    </location>
</feature>
<dbReference type="PANTHER" id="PTHR15629:SF2">
    <property type="entry name" value="SH3 DOMAIN-CONTAINING YSC84-LIKE PROTEIN 1"/>
    <property type="match status" value="1"/>
</dbReference>
<sequence length="243" mass="26783">MKKILLGLVLLCLGANADVTQNERVYAAANVVKSFGCDTNRTFQDKYLKHAKAVAILTDVTRTGVIASVQSGDGVFITRDFNGNWTSPLMIKYRGFGVGFQAGVESRDVIVLFQTSKSYRDIFEGMDTLEANAGASAFDGGYATGAMTDLPEVSAWMINHGEVTGLYVGATIDFGRLTIDNQATNDYYERIYDYEDILNGSPRDSKYTKMLKNSLSTYISGDRKDGQCNVDKFIYEEKGSIRP</sequence>
<dbReference type="PANTHER" id="PTHR15629">
    <property type="entry name" value="SH3YL1 PROTEIN"/>
    <property type="match status" value="1"/>
</dbReference>
<evidence type="ECO:0000313" key="3">
    <source>
        <dbReference type="EMBL" id="QOQ87004.1"/>
    </source>
</evidence>
<dbReference type="RefSeq" id="WP_025803362.1">
    <property type="nucleotide sequence ID" value="NZ_CP053842.1"/>
</dbReference>
<name>A0A7M1LG22_9BACT</name>
<gene>
    <name evidence="3" type="ORF">IMC76_07270</name>
</gene>
<evidence type="ECO:0000256" key="1">
    <source>
        <dbReference type="SAM" id="SignalP"/>
    </source>
</evidence>
<evidence type="ECO:0000313" key="4">
    <source>
        <dbReference type="Proteomes" id="UP000594749"/>
    </source>
</evidence>